<dbReference type="InParanoid" id="A0A024GFR1"/>
<protein>
    <recommendedName>
        <fullName evidence="11">Aminopeptidase</fullName>
        <ecNumber evidence="11">3.4.11.-</ecNumber>
    </recommendedName>
</protein>
<evidence type="ECO:0000259" key="14">
    <source>
        <dbReference type="Pfam" id="PF17900"/>
    </source>
</evidence>
<dbReference type="FunFam" id="1.10.390.10:FF:000001">
    <property type="entry name" value="Aminopeptidase"/>
    <property type="match status" value="1"/>
</dbReference>
<accession>A0A024GFR1</accession>
<dbReference type="PANTHER" id="PTHR11533:SF174">
    <property type="entry name" value="PUROMYCIN-SENSITIVE AMINOPEPTIDASE-RELATED"/>
    <property type="match status" value="1"/>
</dbReference>
<feature type="binding site" evidence="9">
    <location>
        <position position="334"/>
    </location>
    <ligand>
        <name>Zn(2+)</name>
        <dbReference type="ChEBI" id="CHEBI:29105"/>
        <note>catalytic</note>
    </ligand>
</feature>
<dbReference type="GO" id="GO:0043171">
    <property type="term" value="P:peptide catabolic process"/>
    <property type="evidence" value="ECO:0007669"/>
    <property type="project" value="TreeGrafter"/>
</dbReference>
<evidence type="ECO:0000256" key="10">
    <source>
        <dbReference type="PIRSR" id="PIRSR634016-4"/>
    </source>
</evidence>
<comment type="similarity">
    <text evidence="1 11">Belongs to the peptidase M1 family.</text>
</comment>
<dbReference type="Gene3D" id="2.60.40.1910">
    <property type="match status" value="1"/>
</dbReference>
<keyword evidence="5 11" id="KW-0378">Hydrolase</keyword>
<comment type="caution">
    <text evidence="15">The sequence shown here is derived from an EMBL/GenBank/DDBJ whole genome shotgun (WGS) entry which is preliminary data.</text>
</comment>
<dbReference type="STRING" id="65357.A0A024GFR1"/>
<dbReference type="InterPro" id="IPR014782">
    <property type="entry name" value="Peptidase_M1_dom"/>
</dbReference>
<dbReference type="InterPro" id="IPR050344">
    <property type="entry name" value="Peptidase_M1_aminopeptidases"/>
</dbReference>
<dbReference type="GO" id="GO:0016020">
    <property type="term" value="C:membrane"/>
    <property type="evidence" value="ECO:0007669"/>
    <property type="project" value="TreeGrafter"/>
</dbReference>
<dbReference type="InterPro" id="IPR027268">
    <property type="entry name" value="Peptidase_M4/M1_CTD_sf"/>
</dbReference>
<evidence type="ECO:0000256" key="5">
    <source>
        <dbReference type="ARBA" id="ARBA00022801"/>
    </source>
</evidence>
<dbReference type="Proteomes" id="UP000053237">
    <property type="component" value="Unassembled WGS sequence"/>
</dbReference>
<evidence type="ECO:0000256" key="1">
    <source>
        <dbReference type="ARBA" id="ARBA00010136"/>
    </source>
</evidence>
<dbReference type="Gene3D" id="1.10.390.10">
    <property type="entry name" value="Neutral Protease Domain 2"/>
    <property type="match status" value="1"/>
</dbReference>
<dbReference type="Pfam" id="PF11838">
    <property type="entry name" value="ERAP1_C"/>
    <property type="match status" value="1"/>
</dbReference>
<keyword evidence="16" id="KW-1185">Reference proteome</keyword>
<evidence type="ECO:0000256" key="6">
    <source>
        <dbReference type="ARBA" id="ARBA00022833"/>
    </source>
</evidence>
<dbReference type="GO" id="GO:0006508">
    <property type="term" value="P:proteolysis"/>
    <property type="evidence" value="ECO:0007669"/>
    <property type="project" value="UniProtKB-KW"/>
</dbReference>
<dbReference type="InterPro" id="IPR034016">
    <property type="entry name" value="M1_APN-typ"/>
</dbReference>
<evidence type="ECO:0000313" key="15">
    <source>
        <dbReference type="EMBL" id="CCI45716.1"/>
    </source>
</evidence>
<evidence type="ECO:0000259" key="13">
    <source>
        <dbReference type="Pfam" id="PF11838"/>
    </source>
</evidence>
<dbReference type="PANTHER" id="PTHR11533">
    <property type="entry name" value="PROTEASE M1 ZINC METALLOPROTEASE"/>
    <property type="match status" value="1"/>
</dbReference>
<dbReference type="GO" id="GO:0005737">
    <property type="term" value="C:cytoplasm"/>
    <property type="evidence" value="ECO:0007669"/>
    <property type="project" value="TreeGrafter"/>
</dbReference>
<feature type="domain" description="ERAP1-like C-terminal" evidence="13">
    <location>
        <begin position="575"/>
        <end position="895"/>
    </location>
</feature>
<keyword evidence="6 9" id="KW-0862">Zinc</keyword>
<proteinExistence type="inferred from homology"/>
<dbReference type="Pfam" id="PF17900">
    <property type="entry name" value="Peptidase_M1_N"/>
    <property type="match status" value="1"/>
</dbReference>
<evidence type="ECO:0000256" key="9">
    <source>
        <dbReference type="PIRSR" id="PIRSR634016-3"/>
    </source>
</evidence>
<evidence type="ECO:0000256" key="3">
    <source>
        <dbReference type="ARBA" id="ARBA00022670"/>
    </source>
</evidence>
<keyword evidence="2 11" id="KW-0031">Aminopeptidase</keyword>
<dbReference type="AlphaFoldDB" id="A0A024GFR1"/>
<dbReference type="EMBL" id="CAIX01000105">
    <property type="protein sequence ID" value="CCI45716.1"/>
    <property type="molecule type" value="Genomic_DNA"/>
</dbReference>
<evidence type="ECO:0000256" key="7">
    <source>
        <dbReference type="ARBA" id="ARBA00023049"/>
    </source>
</evidence>
<evidence type="ECO:0000256" key="4">
    <source>
        <dbReference type="ARBA" id="ARBA00022723"/>
    </source>
</evidence>
<feature type="domain" description="Aminopeptidase N-like N-terminal" evidence="14">
    <location>
        <begin position="23"/>
        <end position="225"/>
    </location>
</feature>
<dbReference type="Gene3D" id="1.25.50.20">
    <property type="match status" value="1"/>
</dbReference>
<feature type="active site" description="Proton acceptor" evidence="8">
    <location>
        <position position="331"/>
    </location>
</feature>
<dbReference type="GO" id="GO:0005615">
    <property type="term" value="C:extracellular space"/>
    <property type="evidence" value="ECO:0007669"/>
    <property type="project" value="TreeGrafter"/>
</dbReference>
<feature type="domain" description="Peptidase M1 membrane alanine aminopeptidase" evidence="12">
    <location>
        <begin position="260"/>
        <end position="476"/>
    </location>
</feature>
<keyword evidence="4 9" id="KW-0479">Metal-binding</keyword>
<sequence>MCGAQKTSTSENGILRLPECVLPSKYRIDYHVIDLINRRFEGFEEIDLTVQHEAIDSITFHAANLYLFQFSLKIIDQAETEQVKVEEFTHHLDSETVTLKLSKSIKAHSQLTLTLNFHGSLSDQLRGFFFSEYSHQGEKRLLAATQFEACDARRAFPCWDEPSFKATFQISVASDPNLTVLSNMHVLQTIRRPKQNATIYENTQSISKEEKVWRFAETPPMSTYLVAIVVGEFDVISDVTSEGVLMSVYTTPGYIDKGRFALKTGLKALTYLSNMFDIPYPLHKLDNVVLPDFVGAMENWGLVTYGQYVLLEEEHATKSQKVLSARVVCHELSHQWFGNLVTMDWWTGLWLNEGFASYMECDVADHIYPEWRIWDTFVQESLLNLALVRDAMLSSHPIEVEVQNGHEVDEIFDAISYDKGASLIRMLVAYLGHETFFRGVKAYLLQFKYKNTKTSDLWKSLEQESDLSIRQVAETWTKQTGYPVLCFECDPSEGPRCQVSQNRLVFDWTCSKKLSANPMWDIPLTYRTSKHPSIVHRFGVWKGSHQTQSDQRVYLPEDMIRKLEQVMSIIGNDGWIKFNANQTGLYYVQYPSHMLKRLQNPVRELVFGTTERMGLLAEVFMLAQCGKILITEALNFIDAYRHDPNVLCWKELASHLRRYLGLMQNEDVLAQFKAFIRDFYKPALATVAREAPNIASSCGAEEEMELRNEVITMLSKVGDDDVVVKLKQMFTDYMESKNSDCMPPVPAELHLAVFSTAAATGNMVEVELLQKRYAESKDIKEKRNCLTAMGESPLPDALLAVIDWGMETIPSSEMTTLFNGIAKSTNGADVAWSYLESNWELVNTRLSPWILGSVIATTVSKFCTEEKLKQVEAFLKTRKTHAYAKRLEEALEKVQVNCVLRQRDVPVIAEWLHGRGFA</sequence>
<dbReference type="Gene3D" id="2.60.40.1730">
    <property type="entry name" value="tricorn interacting facor f3 domain"/>
    <property type="match status" value="1"/>
</dbReference>
<dbReference type="GO" id="GO:0070006">
    <property type="term" value="F:metalloaminopeptidase activity"/>
    <property type="evidence" value="ECO:0007669"/>
    <property type="project" value="TreeGrafter"/>
</dbReference>
<comment type="cofactor">
    <cofactor evidence="9 11">
        <name>Zn(2+)</name>
        <dbReference type="ChEBI" id="CHEBI:29105"/>
    </cofactor>
    <text evidence="9 11">Binds 1 zinc ion per subunit.</text>
</comment>
<evidence type="ECO:0000313" key="16">
    <source>
        <dbReference type="Proteomes" id="UP000053237"/>
    </source>
</evidence>
<dbReference type="InterPro" id="IPR045357">
    <property type="entry name" value="Aminopeptidase_N-like_N"/>
</dbReference>
<dbReference type="PRINTS" id="PR00756">
    <property type="entry name" value="ALADIPTASE"/>
</dbReference>
<evidence type="ECO:0000256" key="8">
    <source>
        <dbReference type="PIRSR" id="PIRSR634016-1"/>
    </source>
</evidence>
<evidence type="ECO:0000256" key="2">
    <source>
        <dbReference type="ARBA" id="ARBA00022438"/>
    </source>
</evidence>
<reference evidence="15 16" key="1">
    <citation type="submission" date="2012-05" db="EMBL/GenBank/DDBJ databases">
        <title>Recombination and specialization in a pathogen metapopulation.</title>
        <authorList>
            <person name="Gardiner A."/>
            <person name="Kemen E."/>
            <person name="Schultz-Larsen T."/>
            <person name="MacLean D."/>
            <person name="Van Oosterhout C."/>
            <person name="Jones J.D.G."/>
        </authorList>
    </citation>
    <scope>NUCLEOTIDE SEQUENCE [LARGE SCALE GENOMIC DNA]</scope>
    <source>
        <strain evidence="15 16">Ac Nc2</strain>
    </source>
</reference>
<dbReference type="SUPFAM" id="SSF55486">
    <property type="entry name" value="Metalloproteases ('zincins'), catalytic domain"/>
    <property type="match status" value="1"/>
</dbReference>
<evidence type="ECO:0000256" key="11">
    <source>
        <dbReference type="RuleBase" id="RU364040"/>
    </source>
</evidence>
<feature type="binding site" evidence="9">
    <location>
        <position position="330"/>
    </location>
    <ligand>
        <name>Zn(2+)</name>
        <dbReference type="ChEBI" id="CHEBI:29105"/>
        <note>catalytic</note>
    </ligand>
</feature>
<dbReference type="MEROPS" id="M01.A25"/>
<feature type="site" description="Transition state stabilizer" evidence="10">
    <location>
        <position position="417"/>
    </location>
</feature>
<evidence type="ECO:0000259" key="12">
    <source>
        <dbReference type="Pfam" id="PF01433"/>
    </source>
</evidence>
<dbReference type="Pfam" id="PF01433">
    <property type="entry name" value="Peptidase_M1"/>
    <property type="match status" value="1"/>
</dbReference>
<dbReference type="InterPro" id="IPR042097">
    <property type="entry name" value="Aminopeptidase_N-like_N_sf"/>
</dbReference>
<gene>
    <name evidence="15" type="ORF">BN9_066130</name>
</gene>
<feature type="binding site" evidence="9">
    <location>
        <position position="353"/>
    </location>
    <ligand>
        <name>Zn(2+)</name>
        <dbReference type="ChEBI" id="CHEBI:29105"/>
        <note>catalytic</note>
    </ligand>
</feature>
<dbReference type="OrthoDB" id="10031169at2759"/>
<keyword evidence="7 11" id="KW-0482">Metalloprotease</keyword>
<dbReference type="GO" id="GO:0008270">
    <property type="term" value="F:zinc ion binding"/>
    <property type="evidence" value="ECO:0007669"/>
    <property type="project" value="UniProtKB-UniRule"/>
</dbReference>
<dbReference type="SUPFAM" id="SSF63737">
    <property type="entry name" value="Leukotriene A4 hydrolase N-terminal domain"/>
    <property type="match status" value="1"/>
</dbReference>
<dbReference type="InterPro" id="IPR024571">
    <property type="entry name" value="ERAP1-like_C_dom"/>
</dbReference>
<dbReference type="InterPro" id="IPR001930">
    <property type="entry name" value="Peptidase_M1"/>
</dbReference>
<dbReference type="GO" id="GO:0042277">
    <property type="term" value="F:peptide binding"/>
    <property type="evidence" value="ECO:0007669"/>
    <property type="project" value="TreeGrafter"/>
</dbReference>
<name>A0A024GFR1_9STRA</name>
<organism evidence="15 16">
    <name type="scientific">Albugo candida</name>
    <dbReference type="NCBI Taxonomy" id="65357"/>
    <lineage>
        <taxon>Eukaryota</taxon>
        <taxon>Sar</taxon>
        <taxon>Stramenopiles</taxon>
        <taxon>Oomycota</taxon>
        <taxon>Peronosporomycetes</taxon>
        <taxon>Albuginales</taxon>
        <taxon>Albuginaceae</taxon>
        <taxon>Albugo</taxon>
    </lineage>
</organism>
<dbReference type="EC" id="3.4.11.-" evidence="11"/>
<dbReference type="CDD" id="cd09601">
    <property type="entry name" value="M1_APN-Q_like"/>
    <property type="match status" value="1"/>
</dbReference>
<keyword evidence="3 11" id="KW-0645">Protease</keyword>